<organism evidence="2 3">
    <name type="scientific">Paramesorhizobium deserti</name>
    <dbReference type="NCBI Taxonomy" id="1494590"/>
    <lineage>
        <taxon>Bacteria</taxon>
        <taxon>Pseudomonadati</taxon>
        <taxon>Pseudomonadota</taxon>
        <taxon>Alphaproteobacteria</taxon>
        <taxon>Hyphomicrobiales</taxon>
        <taxon>Phyllobacteriaceae</taxon>
        <taxon>Paramesorhizobium</taxon>
    </lineage>
</organism>
<gene>
    <name evidence="2" type="ORF">ATN84_07115</name>
</gene>
<name>A0A135HVG7_9HYPH</name>
<proteinExistence type="predicted"/>
<dbReference type="AlphaFoldDB" id="A0A135HVG7"/>
<evidence type="ECO:0000256" key="1">
    <source>
        <dbReference type="SAM" id="MobiDB-lite"/>
    </source>
</evidence>
<protein>
    <submittedName>
        <fullName evidence="2">Uncharacterized protein</fullName>
    </submittedName>
</protein>
<comment type="caution">
    <text evidence="2">The sequence shown here is derived from an EMBL/GenBank/DDBJ whole genome shotgun (WGS) entry which is preliminary data.</text>
</comment>
<dbReference type="EMBL" id="LNTU01000012">
    <property type="protein sequence ID" value="KXF77182.1"/>
    <property type="molecule type" value="Genomic_DNA"/>
</dbReference>
<accession>A0A135HVG7</accession>
<feature type="region of interest" description="Disordered" evidence="1">
    <location>
        <begin position="357"/>
        <end position="385"/>
    </location>
</feature>
<evidence type="ECO:0000313" key="2">
    <source>
        <dbReference type="EMBL" id="KXF77182.1"/>
    </source>
</evidence>
<evidence type="ECO:0000313" key="3">
    <source>
        <dbReference type="Proteomes" id="UP000070107"/>
    </source>
</evidence>
<keyword evidence="3" id="KW-1185">Reference proteome</keyword>
<dbReference type="Proteomes" id="UP000070107">
    <property type="component" value="Unassembled WGS sequence"/>
</dbReference>
<sequence length="385" mass="43148">MDAKTRGIKLLDIFASTTYPIVSAFEYEFLKEEAVVQARMNASTIYFILQRPLIYFDNLVPEDGALSFDIVDGLNAPLQCEVRLSDLGVPNASDCELEILWYRDPETREVPFKEVAGFRLLDVNGKLIVWETPQKLIYEKFANGLPVFIKGDVTPYLNYHVHYIGQAFSQKIWKRLTGHEKLQKILTLEEPLSALTTRPALEISILMLSIGGISDNPLFPYNDAFEPKHGNPILYEFDFDDANDSFERFYNPQLQPGAAELTNEVEALLIHLFKPEYNKKLFRHYPFFKNGARSAGYSDTHLVIEKLPAILSTKHHQQGAVFKSCAPHRLHGYVEIAGAGRAGDGETTCVGRDGGGNARRHAASGAADRFGTGLEGDDGEGRFRT</sequence>
<reference evidence="2 3" key="1">
    <citation type="submission" date="2015-11" db="EMBL/GenBank/DDBJ databases">
        <title>Draft genome sequence of Paramesorhizobium deserti A-3-E, a strain highly resistant to diverse beta-lactam antibiotics.</title>
        <authorList>
            <person name="Lv R."/>
            <person name="Yang X."/>
            <person name="Fang N."/>
            <person name="Guo J."/>
            <person name="Luo X."/>
            <person name="Peng F."/>
            <person name="Yang R."/>
            <person name="Cui Y."/>
            <person name="Fang C."/>
            <person name="Song Y."/>
        </authorList>
    </citation>
    <scope>NUCLEOTIDE SEQUENCE [LARGE SCALE GENOMIC DNA]</scope>
    <source>
        <strain evidence="2 3">A-3-E</strain>
    </source>
</reference>